<dbReference type="AlphaFoldDB" id="A0A7S2XEE1"/>
<feature type="compositionally biased region" description="Basic and acidic residues" evidence="1">
    <location>
        <begin position="1"/>
        <end position="17"/>
    </location>
</feature>
<accession>A0A7S2XEE1</accession>
<feature type="region of interest" description="Disordered" evidence="1">
    <location>
        <begin position="255"/>
        <end position="334"/>
    </location>
</feature>
<proteinExistence type="predicted"/>
<evidence type="ECO:0000256" key="1">
    <source>
        <dbReference type="SAM" id="MobiDB-lite"/>
    </source>
</evidence>
<evidence type="ECO:0000313" key="2">
    <source>
        <dbReference type="EMBL" id="CAD9772294.1"/>
    </source>
</evidence>
<feature type="compositionally biased region" description="Basic and acidic residues" evidence="1">
    <location>
        <begin position="62"/>
        <end position="71"/>
    </location>
</feature>
<feature type="compositionally biased region" description="Basic and acidic residues" evidence="1">
    <location>
        <begin position="189"/>
        <end position="211"/>
    </location>
</feature>
<dbReference type="EMBL" id="HBHP01026214">
    <property type="protein sequence ID" value="CAD9772294.1"/>
    <property type="molecule type" value="Transcribed_RNA"/>
</dbReference>
<feature type="region of interest" description="Disordered" evidence="1">
    <location>
        <begin position="169"/>
        <end position="230"/>
    </location>
</feature>
<feature type="compositionally biased region" description="Low complexity" evidence="1">
    <location>
        <begin position="173"/>
        <end position="183"/>
    </location>
</feature>
<organism evidence="2">
    <name type="scientific">Lotharella oceanica</name>
    <dbReference type="NCBI Taxonomy" id="641309"/>
    <lineage>
        <taxon>Eukaryota</taxon>
        <taxon>Sar</taxon>
        <taxon>Rhizaria</taxon>
        <taxon>Cercozoa</taxon>
        <taxon>Chlorarachniophyceae</taxon>
        <taxon>Lotharella</taxon>
    </lineage>
</organism>
<feature type="compositionally biased region" description="Low complexity" evidence="1">
    <location>
        <begin position="45"/>
        <end position="61"/>
    </location>
</feature>
<sequence length="417" mass="45122">MNRRAKIEGEGPDDDKNSSVAPIEEDEKGSQQSSKGKSGGGKGEASGLEALLSLANAAEYEVPPKDKESKGTKRSRPPDLSIQRKGNHPSSSSVPDGPGFCEVGRAPRMHQAKNCTRHVAIAYYIYYQQRKSMMQCVGPSGMAVPVSLDPTLEARLLKERTEWMKRNQQHQNDAMAAADSSDLAGGGDEPPRGGRSYRHEQEGEGMADRGIPRAGGRAHKQQRVEDERARDPYWRQQMYYGREQGMMQEPYYEQISAPGSSRGGMHHESSVQRGNSGPHPGYAEPGRQGRPGATPLSAAVQHGYPPKGYANASNNSASMVDMRNSPPQDLPPSQMMHQKAQHRSGMYDTGGVNELTRYMGRAPVDPKMSGAPMGAGMVMGGRGGDPGMVRARMPADGSGAMGMAPQQSMMYGRHQLA</sequence>
<name>A0A7S2XEE1_9EUKA</name>
<reference evidence="2" key="1">
    <citation type="submission" date="2021-01" db="EMBL/GenBank/DDBJ databases">
        <authorList>
            <person name="Corre E."/>
            <person name="Pelletier E."/>
            <person name="Niang G."/>
            <person name="Scheremetjew M."/>
            <person name="Finn R."/>
            <person name="Kale V."/>
            <person name="Holt S."/>
            <person name="Cochrane G."/>
            <person name="Meng A."/>
            <person name="Brown T."/>
            <person name="Cohen L."/>
        </authorList>
    </citation>
    <scope>NUCLEOTIDE SEQUENCE</scope>
    <source>
        <strain evidence="2">CCMP622</strain>
    </source>
</reference>
<feature type="region of interest" description="Disordered" evidence="1">
    <location>
        <begin position="1"/>
        <end position="102"/>
    </location>
</feature>
<gene>
    <name evidence="2" type="ORF">LSP00402_LOCUS16284</name>
</gene>
<protein>
    <submittedName>
        <fullName evidence="2">Uncharacterized protein</fullName>
    </submittedName>
</protein>